<sequence length="188" mass="19877">MPKRIDEDGLFQTTVAVFAECGYRATTTQEIATRAGVNEATLFRRYGAKANLINTALRHVLADSSFARVAITDDVTADLTALVRSYVETAQQYGGAVATLLADVPRNPELRDAIAALMPNLVNAAGVLAAHQDGGRLAAGDPLQTLVALIAPLLVFGLWARTGATPRVPDIDPAGVVADFLDGHRARV</sequence>
<dbReference type="eggNOG" id="COG1309">
    <property type="taxonomic scope" value="Bacteria"/>
</dbReference>
<dbReference type="InterPro" id="IPR050109">
    <property type="entry name" value="HTH-type_TetR-like_transc_reg"/>
</dbReference>
<protein>
    <submittedName>
        <fullName evidence="6">Regulatory protein</fullName>
    </submittedName>
</protein>
<evidence type="ECO:0000256" key="1">
    <source>
        <dbReference type="ARBA" id="ARBA00023015"/>
    </source>
</evidence>
<dbReference type="Gene3D" id="1.10.357.10">
    <property type="entry name" value="Tetracycline Repressor, domain 2"/>
    <property type="match status" value="1"/>
</dbReference>
<evidence type="ECO:0000259" key="5">
    <source>
        <dbReference type="PROSITE" id="PS50977"/>
    </source>
</evidence>
<name>A0A064CQR5_9MYCO</name>
<dbReference type="AlphaFoldDB" id="A0A064CQR5"/>
<dbReference type="SUPFAM" id="SSF48498">
    <property type="entry name" value="Tetracyclin repressor-like, C-terminal domain"/>
    <property type="match status" value="1"/>
</dbReference>
<dbReference type="GO" id="GO:0003700">
    <property type="term" value="F:DNA-binding transcription factor activity"/>
    <property type="evidence" value="ECO:0007669"/>
    <property type="project" value="TreeGrafter"/>
</dbReference>
<dbReference type="Pfam" id="PF16859">
    <property type="entry name" value="TetR_C_11"/>
    <property type="match status" value="1"/>
</dbReference>
<comment type="caution">
    <text evidence="6">The sequence shown here is derived from an EMBL/GenBank/DDBJ whole genome shotgun (WGS) entry which is preliminary data.</text>
</comment>
<dbReference type="SUPFAM" id="SSF46689">
    <property type="entry name" value="Homeodomain-like"/>
    <property type="match status" value="1"/>
</dbReference>
<dbReference type="PROSITE" id="PS50977">
    <property type="entry name" value="HTH_TETR_2"/>
    <property type="match status" value="1"/>
</dbReference>
<dbReference type="PANTHER" id="PTHR30055:SF234">
    <property type="entry name" value="HTH-TYPE TRANSCRIPTIONAL REGULATOR BETI"/>
    <property type="match status" value="1"/>
</dbReference>
<dbReference type="InterPro" id="IPR036271">
    <property type="entry name" value="Tet_transcr_reg_TetR-rel_C_sf"/>
</dbReference>
<keyword evidence="3" id="KW-0804">Transcription</keyword>
<feature type="domain" description="HTH tetR-type" evidence="5">
    <location>
        <begin position="4"/>
        <end position="64"/>
    </location>
</feature>
<evidence type="ECO:0000256" key="4">
    <source>
        <dbReference type="PROSITE-ProRule" id="PRU00335"/>
    </source>
</evidence>
<dbReference type="PRINTS" id="PR00455">
    <property type="entry name" value="HTHTETR"/>
</dbReference>
<accession>A0A064CQR5</accession>
<keyword evidence="2 4" id="KW-0238">DNA-binding</keyword>
<dbReference type="GO" id="GO:0000976">
    <property type="term" value="F:transcription cis-regulatory region binding"/>
    <property type="evidence" value="ECO:0007669"/>
    <property type="project" value="TreeGrafter"/>
</dbReference>
<dbReference type="EMBL" id="JALN02000001">
    <property type="protein sequence ID" value="KDF02012.1"/>
    <property type="molecule type" value="Genomic_DNA"/>
</dbReference>
<dbReference type="RefSeq" id="WP_036344842.1">
    <property type="nucleotide sequence ID" value="NZ_JALN02000001.1"/>
</dbReference>
<proteinExistence type="predicted"/>
<dbReference type="PANTHER" id="PTHR30055">
    <property type="entry name" value="HTH-TYPE TRANSCRIPTIONAL REGULATOR RUTR"/>
    <property type="match status" value="1"/>
</dbReference>
<feature type="DNA-binding region" description="H-T-H motif" evidence="4">
    <location>
        <begin position="27"/>
        <end position="46"/>
    </location>
</feature>
<dbReference type="OrthoDB" id="3210235at2"/>
<dbReference type="InterPro" id="IPR009057">
    <property type="entry name" value="Homeodomain-like_sf"/>
</dbReference>
<gene>
    <name evidence="6" type="ORF">Y900_024560</name>
</gene>
<evidence type="ECO:0000256" key="3">
    <source>
        <dbReference type="ARBA" id="ARBA00023163"/>
    </source>
</evidence>
<keyword evidence="1" id="KW-0805">Transcription regulation</keyword>
<reference evidence="6" key="1">
    <citation type="submission" date="2014-05" db="EMBL/GenBank/DDBJ databases">
        <title>Genome sequence of Mycobacterium aromaticivorans strain JS19b1T (= DSM 45407T).</title>
        <authorList>
            <person name="Kwak Y."/>
            <person name="Park G.-S."/>
            <person name="Li Q.X."/>
            <person name="Lee S.-E."/>
            <person name="Shin J.-H."/>
        </authorList>
    </citation>
    <scope>NUCLEOTIDE SEQUENCE [LARGE SCALE GENOMIC DNA]</scope>
    <source>
        <strain evidence="6">JS19b1</strain>
    </source>
</reference>
<dbReference type="Pfam" id="PF00440">
    <property type="entry name" value="TetR_N"/>
    <property type="match status" value="1"/>
</dbReference>
<organism evidence="6 7">
    <name type="scientific">Mycolicibacterium aromaticivorans JS19b1 = JCM 16368</name>
    <dbReference type="NCBI Taxonomy" id="1440774"/>
    <lineage>
        <taxon>Bacteria</taxon>
        <taxon>Bacillati</taxon>
        <taxon>Actinomycetota</taxon>
        <taxon>Actinomycetes</taxon>
        <taxon>Mycobacteriales</taxon>
        <taxon>Mycobacteriaceae</taxon>
        <taxon>Mycolicibacterium</taxon>
    </lineage>
</organism>
<keyword evidence="7" id="KW-1185">Reference proteome</keyword>
<dbReference type="InterPro" id="IPR001647">
    <property type="entry name" value="HTH_TetR"/>
</dbReference>
<dbReference type="Gene3D" id="1.10.10.60">
    <property type="entry name" value="Homeodomain-like"/>
    <property type="match status" value="1"/>
</dbReference>
<dbReference type="InterPro" id="IPR011075">
    <property type="entry name" value="TetR_C"/>
</dbReference>
<evidence type="ECO:0000256" key="2">
    <source>
        <dbReference type="ARBA" id="ARBA00023125"/>
    </source>
</evidence>
<evidence type="ECO:0000313" key="7">
    <source>
        <dbReference type="Proteomes" id="UP000022835"/>
    </source>
</evidence>
<evidence type="ECO:0000313" key="6">
    <source>
        <dbReference type="EMBL" id="KDF02012.1"/>
    </source>
</evidence>
<dbReference type="Proteomes" id="UP000022835">
    <property type="component" value="Unassembled WGS sequence"/>
</dbReference>